<accession>A0ABS7Q9B5</accession>
<gene>
    <name evidence="2" type="ORF">K7862_19240</name>
</gene>
<evidence type="ECO:0000256" key="1">
    <source>
        <dbReference type="SAM" id="MobiDB-lite"/>
    </source>
</evidence>
<evidence type="ECO:0000313" key="3">
    <source>
        <dbReference type="Proteomes" id="UP000778578"/>
    </source>
</evidence>
<sequence length="110" mass="11498">MTTNENPRVSTPGASTNDSDQHAVTSVAPSTLDAAMDNLHGLTDDQLQRLADDIGKALDGHMREVLSGGAEDAVSLAACARLILRRRRSAAAQARAAQIVKSLADYGRGA</sequence>
<dbReference type="Proteomes" id="UP000778578">
    <property type="component" value="Unassembled WGS sequence"/>
</dbReference>
<organism evidence="2 3">
    <name type="scientific">Actinacidiphila acidipaludis</name>
    <dbReference type="NCBI Taxonomy" id="2873382"/>
    <lineage>
        <taxon>Bacteria</taxon>
        <taxon>Bacillati</taxon>
        <taxon>Actinomycetota</taxon>
        <taxon>Actinomycetes</taxon>
        <taxon>Kitasatosporales</taxon>
        <taxon>Streptomycetaceae</taxon>
        <taxon>Actinacidiphila</taxon>
    </lineage>
</organism>
<comment type="caution">
    <text evidence="2">The sequence shown here is derived from an EMBL/GenBank/DDBJ whole genome shotgun (WGS) entry which is preliminary data.</text>
</comment>
<dbReference type="EMBL" id="JAINZZ010000023">
    <property type="protein sequence ID" value="MBY8879757.1"/>
    <property type="molecule type" value="Genomic_DNA"/>
</dbReference>
<protein>
    <submittedName>
        <fullName evidence="2">Uncharacterized protein</fullName>
    </submittedName>
</protein>
<dbReference type="RefSeq" id="WP_222964095.1">
    <property type="nucleotide sequence ID" value="NZ_JAINZZ010000023.1"/>
</dbReference>
<proteinExistence type="predicted"/>
<name>A0ABS7Q9B5_9ACTN</name>
<keyword evidence="3" id="KW-1185">Reference proteome</keyword>
<evidence type="ECO:0000313" key="2">
    <source>
        <dbReference type="EMBL" id="MBY8879757.1"/>
    </source>
</evidence>
<reference evidence="2 3" key="1">
    <citation type="submission" date="2021-08" db="EMBL/GenBank/DDBJ databases">
        <title>WGS of actinomycetes from Thailand.</title>
        <authorList>
            <person name="Thawai C."/>
        </authorList>
    </citation>
    <scope>NUCLEOTIDE SEQUENCE [LARGE SCALE GENOMIC DNA]</scope>
    <source>
        <strain evidence="2 3">PLK6-54</strain>
    </source>
</reference>
<feature type="region of interest" description="Disordered" evidence="1">
    <location>
        <begin position="1"/>
        <end position="26"/>
    </location>
</feature>